<comment type="caution">
    <text evidence="1">The sequence shown here is derived from an EMBL/GenBank/DDBJ whole genome shotgun (WGS) entry which is preliminary data.</text>
</comment>
<evidence type="ECO:0000313" key="2">
    <source>
        <dbReference type="Proteomes" id="UP000054729"/>
    </source>
</evidence>
<evidence type="ECO:0000313" key="1">
    <source>
        <dbReference type="EMBL" id="KTD77157.1"/>
    </source>
</evidence>
<dbReference type="EMBL" id="LNZB01000048">
    <property type="protein sequence ID" value="KTD77157.1"/>
    <property type="molecule type" value="Genomic_DNA"/>
</dbReference>
<accession>A0A0W1A716</accession>
<protein>
    <submittedName>
        <fullName evidence="1">Uncharacterized protein</fullName>
    </submittedName>
</protein>
<gene>
    <name evidence="1" type="ORF">Lwal_1934</name>
</gene>
<reference evidence="1 2" key="1">
    <citation type="submission" date="2015-11" db="EMBL/GenBank/DDBJ databases">
        <title>Genomic analysis of 38 Legionella species identifies large and diverse effector repertoires.</title>
        <authorList>
            <person name="Burstein D."/>
            <person name="Amaro F."/>
            <person name="Zusman T."/>
            <person name="Lifshitz Z."/>
            <person name="Cohen O."/>
            <person name="Gilbert J.A."/>
            <person name="Pupko T."/>
            <person name="Shuman H.A."/>
            <person name="Segal G."/>
        </authorList>
    </citation>
    <scope>NUCLEOTIDE SEQUENCE [LARGE SCALE GENOMIC DNA]</scope>
    <source>
        <strain evidence="1 2">ATCC 51914</strain>
    </source>
</reference>
<proteinExistence type="predicted"/>
<sequence>MGGFPNRFISTPYYDEKGTLKGIYCYPENEKLKYELNIAHVDLKLELHPNPIIQIDVPVLDDKALSAIVDVLEEFHLRGNQHHRAERAQIISGLQGLVIDTSSMQLKKEKCNEILNGFFKAFFKLVDVDKTSVEELRDALTEFGYFLSENIQKSEVHKLSLYAHLVQREDAPSLSPLSGNLSPKVL</sequence>
<dbReference type="PATRIC" id="fig|66969.6.peg.2107"/>
<dbReference type="AlphaFoldDB" id="A0A0W1A716"/>
<dbReference type="Proteomes" id="UP000054729">
    <property type="component" value="Unassembled WGS sequence"/>
</dbReference>
<name>A0A0W1A716_9GAMM</name>
<organism evidence="1 2">
    <name type="scientific">Legionella waltersii</name>
    <dbReference type="NCBI Taxonomy" id="66969"/>
    <lineage>
        <taxon>Bacteria</taxon>
        <taxon>Pseudomonadati</taxon>
        <taxon>Pseudomonadota</taxon>
        <taxon>Gammaproteobacteria</taxon>
        <taxon>Legionellales</taxon>
        <taxon>Legionellaceae</taxon>
        <taxon>Legionella</taxon>
    </lineage>
</organism>
<dbReference type="RefSeq" id="WP_058480588.1">
    <property type="nucleotide sequence ID" value="NZ_CAAAIQ010000011.1"/>
</dbReference>
<keyword evidence="2" id="KW-1185">Reference proteome</keyword>